<feature type="active site" description="Proton acceptor; for dehydratase activity" evidence="7">
    <location>
        <position position="1323"/>
    </location>
</feature>
<dbReference type="PROSITE" id="PS50075">
    <property type="entry name" value="CARRIER"/>
    <property type="match status" value="2"/>
</dbReference>
<dbReference type="InterPro" id="IPR001227">
    <property type="entry name" value="Ac_transferase_dom_sf"/>
</dbReference>
<dbReference type="Gene3D" id="1.10.1200.10">
    <property type="entry name" value="ACP-like"/>
    <property type="match status" value="2"/>
</dbReference>
<dbReference type="SMART" id="SM00827">
    <property type="entry name" value="PKS_AT"/>
    <property type="match status" value="1"/>
</dbReference>
<dbReference type="Pfam" id="PF00326">
    <property type="entry name" value="Peptidase_S9"/>
    <property type="match status" value="1"/>
</dbReference>
<sequence>MSPRNESASPKALLVIGPKRSRISPQDLVELRSDITQTPELGYLKESVASLELLWPAIVKACPQSEKINGLESLSSLNEFLAGGELSRLTKQISQHNNFLVDVVTILLHIIEFWRLATTKIENVLFSSRPDSFGRLQDIQGFCLGFLTAAAVSSSSDLNAFRKNSTTALRIAVSIGALVEADAMKAESSGDRAKSLSVDWNSLAEWNLLNEILSTHPDAYIACITDKSRATVTLRSQDINNLKQLLVAGGLSIQGLNFEGRYHCQGAYLDGARELAEMFKQDPRFQLPNATDLVLPLRSNIDGELISEGALHEIALNCILLEQCQWYETVNRAAAYSAVPADKIIRVGVEAVVPRSLTKSLLPNGASNTVAHVGDDQLDDGSSIAVIGMACRYPDADSLEEFWELISTGKSAVSPLSADRFSMSEVTREPKNTFWGNFLRSVDQFDHRFFGISGREAKYMDPQQRLVLQVAYEALESAGYFGIKSSARPFASDIGCYLGVGSVDYGDNIALQDATAFSALGTLRAFISGRISHFFGWSGPSITYDTACSSGAVAIHAAVNAIKSNECSAALAGGVNVITSPALFQNLAAASFLSPTGASKAFDASADGYCRGEGAGLVLLKSLERARADGDSILAIITGSAVNQGSNCTPITVPVSESQSTLYEKALSISRTNPKDVSYVEAHGTGTPVGDPIECESIRKTFGGRDRKHELFLGSVKDNIGHTEAASGAAALIKTILMFQKREVPKQANFSQLNPKISPLEPDHMTIPRRTQKWNAPKRIAVVNNYGAAGSNAAIVVQESGLEYNMAATNGYESIIAAELPFFISAKTADSLRQYCSALSATLPNIAKVHGIAAVSNLAYNLAAKSNREFRYSYNFIASTLDEVATNLLEAHSVDFSEMPEHQRPVVLCIGGQTGRVVHLDEGLYRNSKVLQKHLNDCEQACRELELPSLFPSIFSSEPIQDLIGLHCSLFAFQYASAKSWIDSGMNVDTIVGHSFGQLTALVIAGGLSLVHGLRFVSERARLIQSFWGQETGAMLSVQGDNSTLDQLIEITKSHYPSLIAEVACYNGQQTRVLAGDGASIDAVEETAKTHNFSRRPKVVRLKSTHAFHSSFVDDILPDLRKVAATLDFQKPLIRIEACSQDQDWNHPIDAETLAQHSRMPVYFYNAIQRIAARLGPCVFLEAGSASPIVSMARQTLTAAAESDSKFVFQAIEIGPADSIGKLAKATSNLWAAGVRVQYWPFHHHQKGCFGWINLPPYQFQKSTHWLEYVATQSAKTNPTHPKTADKEGVPQLLVLNARNAAGISTFLVDTMHEMFKYCTEGHAVLGQSLCPASMYVELAIRAADYLRNNKLQPKAPCVRELKISSPLSISPASIVLLQLHPINNESDVWKFTVLSQGQSDAATSIKHATGIVSLLASEKYFDNSHLQFIQRLISQDKRKELADSPGSQILNGHIVYQVFGQVVNYANYYRGVCQIASNGANAVGLVNVPGTQPMVMSEARCDPIILDNFLQVAGIHVNCLSERDVDQVFVCTELAELYLSDTFLTKRRDTQSYKVYTSFHQGMGKTLVNDIFVLDSETDDLLVLFQGAIFHSVPMKSLARTLAKLNNRNSTSAAQQDSEMEDQNPVKTKLSLVASKSEDHITDEGKYIATDLRNTGCGALTFSRIRELLSRVIEVSIEDIKPTTTLADLGIDSLMSTEILNEVKNQFDFVIPAEQFLALEDVQSFVQLLNPGEAPTIISRQQATTYPLAVGQSDLAASFAQVQELLSNLLGVLAQEIAADTPLADLGIDSLMATEVLSEIHKKYGVTILAEEFQKFDNVLAITTRIQTLAMLSAGDLTPPLSCDEMGQADGNTDVIHVVNKNQDIFASIAQNSFLSVKRDFDSILRSQKFADFYERVYPAQMQLVITYIVEAFEIMGCPLTKFSPGDAIPDISVLGKHQKVKHRLYQILEDGDLIKQGAKGSFVRTATPIRSESSARLHQAIIVNFPQHTFEHNLLASTGAKLAECLTGRNDPLAILFGTAKARTLMENVYTHAPMFKAGTVNLTRYMVRMLETIPGTRPISILELGAGTGGTTKHLLECLVATRKDVQYTFTDLSASLVSAARKKFAQYDFMRYAVMNIEEDPASQFLNKYDIVISTNCIHATRDLTRSCTNIRKCLRPDGVLCLVELTRNLFWFDLVFGLLEGWWLFEDGREHALASETLWQSHLSRSGFSWTDWTVGVSEESNILRVITASPSNSFESIVMETVPIKRIDDVLLEADIYYPEERDCGNQARPVALMIHGGGHVMLSRKDIRPPQTRILLEAGFLPVSIDYRLCPEVTLLDGPMQDVCDALDWSRRVLPQLPRRRRDVRVDGDRVVAVGWSTGGHLALTLGFTAPLRSIRPPEAILAFYCPTDYEDSFWKQPNFPFGLEADSEVSYDLLEGVYDHPITAYNPTATKRALGGWMSQSDPRSRIALHMNWTGRYLQVLLRGLSGCHRARAIPGADPTDTLRDPSQEEIQAVSPLAQIRRGVYRVPTFIIHGTKDDLIPWQQAVRTYESLQQQGVAAEIRILEGAVHLFDLYRSFESDERSRKAVHEGYEFLHRHVV</sequence>
<dbReference type="InterPro" id="IPR049492">
    <property type="entry name" value="BD-FAE-like_dom"/>
</dbReference>
<reference evidence="11" key="1">
    <citation type="journal article" date="2021" name="Nat. Commun.">
        <title>Genetic determinants of endophytism in the Arabidopsis root mycobiome.</title>
        <authorList>
            <person name="Mesny F."/>
            <person name="Miyauchi S."/>
            <person name="Thiergart T."/>
            <person name="Pickel B."/>
            <person name="Atanasova L."/>
            <person name="Karlsson M."/>
            <person name="Huettel B."/>
            <person name="Barry K.W."/>
            <person name="Haridas S."/>
            <person name="Chen C."/>
            <person name="Bauer D."/>
            <person name="Andreopoulos W."/>
            <person name="Pangilinan J."/>
            <person name="LaButti K."/>
            <person name="Riley R."/>
            <person name="Lipzen A."/>
            <person name="Clum A."/>
            <person name="Drula E."/>
            <person name="Henrissat B."/>
            <person name="Kohler A."/>
            <person name="Grigoriev I.V."/>
            <person name="Martin F.M."/>
            <person name="Hacquard S."/>
        </authorList>
    </citation>
    <scope>NUCLEOTIDE SEQUENCE</scope>
    <source>
        <strain evidence="11">MPI-SDFR-AT-0073</strain>
    </source>
</reference>
<dbReference type="Pfam" id="PF08242">
    <property type="entry name" value="Methyltransf_12"/>
    <property type="match status" value="1"/>
</dbReference>
<dbReference type="InterPro" id="IPR014043">
    <property type="entry name" value="Acyl_transferase_dom"/>
</dbReference>
<evidence type="ECO:0000256" key="1">
    <source>
        <dbReference type="ARBA" id="ARBA00004721"/>
    </source>
</evidence>
<dbReference type="Pfam" id="PF14765">
    <property type="entry name" value="PS-DH"/>
    <property type="match status" value="1"/>
</dbReference>
<dbReference type="PANTHER" id="PTHR43775:SF21">
    <property type="entry name" value="NON-REDUCING POLYKETIDE SYNTHASE AUSA-RELATED"/>
    <property type="match status" value="1"/>
</dbReference>
<evidence type="ECO:0000256" key="3">
    <source>
        <dbReference type="ARBA" id="ARBA00022553"/>
    </source>
</evidence>
<dbReference type="Gene3D" id="3.40.50.150">
    <property type="entry name" value="Vaccinia Virus protein VP39"/>
    <property type="match status" value="1"/>
</dbReference>
<dbReference type="InterPro" id="IPR014031">
    <property type="entry name" value="Ketoacyl_synth_C"/>
</dbReference>
<feature type="domain" description="Ketosynthase family 3 (KS3)" evidence="9">
    <location>
        <begin position="381"/>
        <end position="799"/>
    </location>
</feature>
<evidence type="ECO:0000256" key="2">
    <source>
        <dbReference type="ARBA" id="ARBA00022450"/>
    </source>
</evidence>
<dbReference type="Pfam" id="PF20434">
    <property type="entry name" value="BD-FAE"/>
    <property type="match status" value="1"/>
</dbReference>
<dbReference type="EMBL" id="JAGPXC010000001">
    <property type="protein sequence ID" value="KAH6660304.1"/>
    <property type="molecule type" value="Genomic_DNA"/>
</dbReference>
<keyword evidence="12" id="KW-1185">Reference proteome</keyword>
<evidence type="ECO:0000256" key="7">
    <source>
        <dbReference type="PROSITE-ProRule" id="PRU01363"/>
    </source>
</evidence>
<dbReference type="PROSITE" id="PS52004">
    <property type="entry name" value="KS3_2"/>
    <property type="match status" value="1"/>
</dbReference>
<dbReference type="InterPro" id="IPR006162">
    <property type="entry name" value="Ppantetheine_attach_site"/>
</dbReference>
<comment type="caution">
    <text evidence="11">The sequence shown here is derived from an EMBL/GenBank/DDBJ whole genome shotgun (WGS) entry which is preliminary data.</text>
</comment>
<dbReference type="InterPro" id="IPR013217">
    <property type="entry name" value="Methyltransf_12"/>
</dbReference>
<feature type="region of interest" description="C-terminal hotdog fold" evidence="7">
    <location>
        <begin position="1447"/>
        <end position="1600"/>
    </location>
</feature>
<dbReference type="Gene3D" id="3.40.366.10">
    <property type="entry name" value="Malonyl-Coenzyme A Acyl Carrier Protein, domain 2"/>
    <property type="match status" value="2"/>
</dbReference>
<dbReference type="Pfam" id="PF00550">
    <property type="entry name" value="PP-binding"/>
    <property type="match status" value="2"/>
</dbReference>
<name>A0A9P9A4W8_9PEZI</name>
<dbReference type="SUPFAM" id="SSF53335">
    <property type="entry name" value="S-adenosyl-L-methionine-dependent methyltransferases"/>
    <property type="match status" value="1"/>
</dbReference>
<protein>
    <submittedName>
        <fullName evidence="11">Polyketide synthase</fullName>
    </submittedName>
</protein>
<dbReference type="InterPro" id="IPR042104">
    <property type="entry name" value="PKS_dehydratase_sf"/>
</dbReference>
<evidence type="ECO:0000259" key="9">
    <source>
        <dbReference type="PROSITE" id="PS52004"/>
    </source>
</evidence>
<evidence type="ECO:0000259" key="10">
    <source>
        <dbReference type="PROSITE" id="PS52019"/>
    </source>
</evidence>
<dbReference type="InterPro" id="IPR009081">
    <property type="entry name" value="PP-bd_ACP"/>
</dbReference>
<keyword evidence="6" id="KW-0511">Multifunctional enzyme</keyword>
<dbReference type="SMART" id="SM00825">
    <property type="entry name" value="PKS_KS"/>
    <property type="match status" value="1"/>
</dbReference>
<dbReference type="Pfam" id="PF18558">
    <property type="entry name" value="HTH_51"/>
    <property type="match status" value="1"/>
</dbReference>
<dbReference type="SUPFAM" id="SSF55048">
    <property type="entry name" value="Probable ACP-binding domain of malonyl-CoA ACP transacylase"/>
    <property type="match status" value="1"/>
</dbReference>
<dbReference type="Pfam" id="PF02801">
    <property type="entry name" value="Ketoacyl-synt_C"/>
    <property type="match status" value="1"/>
</dbReference>
<dbReference type="Gene3D" id="3.30.70.3290">
    <property type="match status" value="1"/>
</dbReference>
<dbReference type="CDD" id="cd02440">
    <property type="entry name" value="AdoMet_MTases"/>
    <property type="match status" value="1"/>
</dbReference>
<evidence type="ECO:0000256" key="4">
    <source>
        <dbReference type="ARBA" id="ARBA00022603"/>
    </source>
</evidence>
<dbReference type="InterPro" id="IPR020806">
    <property type="entry name" value="PKS_PP-bd"/>
</dbReference>
<evidence type="ECO:0000256" key="6">
    <source>
        <dbReference type="ARBA" id="ARBA00023268"/>
    </source>
</evidence>
<accession>A0A9P9A4W8</accession>
<proteinExistence type="predicted"/>
<dbReference type="Pfam" id="PF00698">
    <property type="entry name" value="Acyl_transf_1"/>
    <property type="match status" value="1"/>
</dbReference>
<evidence type="ECO:0000256" key="5">
    <source>
        <dbReference type="ARBA" id="ARBA00022679"/>
    </source>
</evidence>
<dbReference type="InterPro" id="IPR016036">
    <property type="entry name" value="Malonyl_transacylase_ACP-bd"/>
</dbReference>
<dbReference type="InterPro" id="IPR049551">
    <property type="entry name" value="PKS_DH_C"/>
</dbReference>
<dbReference type="PANTHER" id="PTHR43775">
    <property type="entry name" value="FATTY ACID SYNTHASE"/>
    <property type="match status" value="1"/>
</dbReference>
<dbReference type="InterPro" id="IPR049900">
    <property type="entry name" value="PKS_mFAS_DH"/>
</dbReference>
<dbReference type="OrthoDB" id="329835at2759"/>
<dbReference type="Gene3D" id="3.40.50.1820">
    <property type="entry name" value="alpha/beta hydrolase"/>
    <property type="match status" value="1"/>
</dbReference>
<dbReference type="SUPFAM" id="SSF47336">
    <property type="entry name" value="ACP-like"/>
    <property type="match status" value="2"/>
</dbReference>
<feature type="domain" description="Carrier" evidence="8">
    <location>
        <begin position="1757"/>
        <end position="1831"/>
    </location>
</feature>
<dbReference type="Pfam" id="PF16073">
    <property type="entry name" value="SAT"/>
    <property type="match status" value="1"/>
</dbReference>
<feature type="domain" description="Carrier" evidence="8">
    <location>
        <begin position="1660"/>
        <end position="1734"/>
    </location>
</feature>
<dbReference type="CDD" id="cd00833">
    <property type="entry name" value="PKS"/>
    <property type="match status" value="1"/>
</dbReference>
<dbReference type="GeneID" id="70134668"/>
<dbReference type="SUPFAM" id="SSF53901">
    <property type="entry name" value="Thiolase-like"/>
    <property type="match status" value="1"/>
</dbReference>
<feature type="region of interest" description="N-terminal hotdog fold" evidence="7">
    <location>
        <begin position="1291"/>
        <end position="1420"/>
    </location>
</feature>
<dbReference type="InterPro" id="IPR029063">
    <property type="entry name" value="SAM-dependent_MTases_sf"/>
</dbReference>
<dbReference type="SMART" id="SM00823">
    <property type="entry name" value="PKS_PP"/>
    <property type="match status" value="2"/>
</dbReference>
<dbReference type="GO" id="GO:0006508">
    <property type="term" value="P:proteolysis"/>
    <property type="evidence" value="ECO:0007669"/>
    <property type="project" value="InterPro"/>
</dbReference>
<dbReference type="SUPFAM" id="SSF52151">
    <property type="entry name" value="FabD/lysophospholipase-like"/>
    <property type="match status" value="1"/>
</dbReference>
<dbReference type="Proteomes" id="UP000758603">
    <property type="component" value="Unassembled WGS sequence"/>
</dbReference>
<keyword evidence="2" id="KW-0596">Phosphopantetheine</keyword>
<dbReference type="GO" id="GO:0004312">
    <property type="term" value="F:fatty acid synthase activity"/>
    <property type="evidence" value="ECO:0007669"/>
    <property type="project" value="TreeGrafter"/>
</dbReference>
<dbReference type="InterPro" id="IPR032088">
    <property type="entry name" value="SAT"/>
</dbReference>
<dbReference type="PROSITE" id="PS52019">
    <property type="entry name" value="PKS_MFAS_DH"/>
    <property type="match status" value="1"/>
</dbReference>
<dbReference type="InterPro" id="IPR036736">
    <property type="entry name" value="ACP-like_sf"/>
</dbReference>
<keyword evidence="5" id="KW-0808">Transferase</keyword>
<dbReference type="Gene3D" id="3.10.129.110">
    <property type="entry name" value="Polyketide synthase dehydratase"/>
    <property type="match status" value="1"/>
</dbReference>
<dbReference type="PROSITE" id="PS00012">
    <property type="entry name" value="PHOSPHOPANTETHEINE"/>
    <property type="match status" value="2"/>
</dbReference>
<dbReference type="RefSeq" id="XP_045964435.1">
    <property type="nucleotide sequence ID" value="XM_046105777.1"/>
</dbReference>
<dbReference type="GO" id="GO:0032259">
    <property type="term" value="P:methylation"/>
    <property type="evidence" value="ECO:0007669"/>
    <property type="project" value="UniProtKB-KW"/>
</dbReference>
<dbReference type="InterPro" id="IPR016035">
    <property type="entry name" value="Acyl_Trfase/lysoPLipase"/>
</dbReference>
<dbReference type="InterPro" id="IPR029058">
    <property type="entry name" value="AB_hydrolase_fold"/>
</dbReference>
<evidence type="ECO:0000259" key="8">
    <source>
        <dbReference type="PROSITE" id="PS50075"/>
    </source>
</evidence>
<evidence type="ECO:0000313" key="12">
    <source>
        <dbReference type="Proteomes" id="UP000758603"/>
    </source>
</evidence>
<dbReference type="InterPro" id="IPR050091">
    <property type="entry name" value="PKS_NRPS_Biosynth_Enz"/>
</dbReference>
<dbReference type="GO" id="GO:0008168">
    <property type="term" value="F:methyltransferase activity"/>
    <property type="evidence" value="ECO:0007669"/>
    <property type="project" value="UniProtKB-KW"/>
</dbReference>
<feature type="active site" description="Proton donor; for dehydratase activity" evidence="7">
    <location>
        <position position="1508"/>
    </location>
</feature>
<organism evidence="11 12">
    <name type="scientific">Truncatella angustata</name>
    <dbReference type="NCBI Taxonomy" id="152316"/>
    <lineage>
        <taxon>Eukaryota</taxon>
        <taxon>Fungi</taxon>
        <taxon>Dikarya</taxon>
        <taxon>Ascomycota</taxon>
        <taxon>Pezizomycotina</taxon>
        <taxon>Sordariomycetes</taxon>
        <taxon>Xylariomycetidae</taxon>
        <taxon>Amphisphaeriales</taxon>
        <taxon>Sporocadaceae</taxon>
        <taxon>Truncatella</taxon>
    </lineage>
</organism>
<dbReference type="GO" id="GO:0031177">
    <property type="term" value="F:phosphopantetheine binding"/>
    <property type="evidence" value="ECO:0007669"/>
    <property type="project" value="InterPro"/>
</dbReference>
<dbReference type="Pfam" id="PF00109">
    <property type="entry name" value="ketoacyl-synt"/>
    <property type="match status" value="1"/>
</dbReference>
<dbReference type="InterPro" id="IPR016039">
    <property type="entry name" value="Thiolase-like"/>
</dbReference>
<gene>
    <name evidence="11" type="ORF">BKA67DRAFT_641425</name>
</gene>
<dbReference type="InterPro" id="IPR020841">
    <property type="entry name" value="PKS_Beta-ketoAc_synthase_dom"/>
</dbReference>
<dbReference type="InterPro" id="IPR014030">
    <property type="entry name" value="Ketoacyl_synth_N"/>
</dbReference>
<dbReference type="GO" id="GO:0008236">
    <property type="term" value="F:serine-type peptidase activity"/>
    <property type="evidence" value="ECO:0007669"/>
    <property type="project" value="InterPro"/>
</dbReference>
<dbReference type="InterPro" id="IPR049552">
    <property type="entry name" value="PKS_DH_N"/>
</dbReference>
<dbReference type="InterPro" id="IPR041068">
    <property type="entry name" value="HTH_51"/>
</dbReference>
<comment type="pathway">
    <text evidence="1">Secondary metabolite biosynthesis; terpenoid biosynthesis.</text>
</comment>
<dbReference type="Gene3D" id="3.40.47.10">
    <property type="match status" value="1"/>
</dbReference>
<dbReference type="SUPFAM" id="SSF53474">
    <property type="entry name" value="alpha/beta-Hydrolases"/>
    <property type="match status" value="1"/>
</dbReference>
<keyword evidence="4" id="KW-0489">Methyltransferase</keyword>
<keyword evidence="3" id="KW-0597">Phosphoprotein</keyword>
<dbReference type="InterPro" id="IPR001375">
    <property type="entry name" value="Peptidase_S9_cat"/>
</dbReference>
<dbReference type="GO" id="GO:0044550">
    <property type="term" value="P:secondary metabolite biosynthetic process"/>
    <property type="evidence" value="ECO:0007669"/>
    <property type="project" value="UniProtKB-ARBA"/>
</dbReference>
<dbReference type="Pfam" id="PF21089">
    <property type="entry name" value="PKS_DH_N"/>
    <property type="match status" value="1"/>
</dbReference>
<dbReference type="GO" id="GO:0006633">
    <property type="term" value="P:fatty acid biosynthetic process"/>
    <property type="evidence" value="ECO:0007669"/>
    <property type="project" value="TreeGrafter"/>
</dbReference>
<feature type="domain" description="PKS/mFAS DH" evidence="10">
    <location>
        <begin position="1291"/>
        <end position="1600"/>
    </location>
</feature>
<evidence type="ECO:0000313" key="11">
    <source>
        <dbReference type="EMBL" id="KAH6660304.1"/>
    </source>
</evidence>